<feature type="region of interest" description="Disordered" evidence="1">
    <location>
        <begin position="18"/>
        <end position="45"/>
    </location>
</feature>
<reference evidence="3" key="1">
    <citation type="submission" date="2018-09" db="EMBL/GenBank/DDBJ databases">
        <authorList>
            <person name="Livingstone P.G."/>
            <person name="Whitworth D.E."/>
        </authorList>
    </citation>
    <scope>NUCLEOTIDE SEQUENCE [LARGE SCALE GENOMIC DNA]</scope>
    <source>
        <strain evidence="3">CA054A</strain>
    </source>
</reference>
<dbReference type="AlphaFoldDB" id="A0A3A8HJG1"/>
<feature type="non-terminal residue" evidence="2">
    <location>
        <position position="1"/>
    </location>
</feature>
<sequence length="88" mass="9610">GDTPDSLCGRKVNAHGLCSTHNRQKPPLRPIRPVSSPSPHASLHGYGLRWKSAETLAKLEAEADRRGMTPSALIVETLETAFGPKRKR</sequence>
<keyword evidence="3" id="KW-1185">Reference proteome</keyword>
<dbReference type="Proteomes" id="UP000268094">
    <property type="component" value="Unassembled WGS sequence"/>
</dbReference>
<accession>A0A3A8HJG1</accession>
<evidence type="ECO:0000256" key="1">
    <source>
        <dbReference type="SAM" id="MobiDB-lite"/>
    </source>
</evidence>
<protein>
    <submittedName>
        <fullName evidence="2">Uncharacterized protein</fullName>
    </submittedName>
</protein>
<organism evidence="2 3">
    <name type="scientific">Corallococcus terminator</name>
    <dbReference type="NCBI Taxonomy" id="2316733"/>
    <lineage>
        <taxon>Bacteria</taxon>
        <taxon>Pseudomonadati</taxon>
        <taxon>Myxococcota</taxon>
        <taxon>Myxococcia</taxon>
        <taxon>Myxococcales</taxon>
        <taxon>Cystobacterineae</taxon>
        <taxon>Myxococcaceae</taxon>
        <taxon>Corallococcus</taxon>
    </lineage>
</organism>
<gene>
    <name evidence="2" type="ORF">D7V88_41825</name>
</gene>
<comment type="caution">
    <text evidence="2">The sequence shown here is derived from an EMBL/GenBank/DDBJ whole genome shotgun (WGS) entry which is preliminary data.</text>
</comment>
<dbReference type="RefSeq" id="WP_208726771.1">
    <property type="nucleotide sequence ID" value="NZ_RAVZ01000725.1"/>
</dbReference>
<proteinExistence type="predicted"/>
<evidence type="ECO:0000313" key="2">
    <source>
        <dbReference type="EMBL" id="RKG65373.1"/>
    </source>
</evidence>
<dbReference type="EMBL" id="RAVZ01000725">
    <property type="protein sequence ID" value="RKG65373.1"/>
    <property type="molecule type" value="Genomic_DNA"/>
</dbReference>
<evidence type="ECO:0000313" key="3">
    <source>
        <dbReference type="Proteomes" id="UP000268094"/>
    </source>
</evidence>
<name>A0A3A8HJG1_9BACT</name>